<gene>
    <name evidence="2" type="ORF">QQS21_012111</name>
</gene>
<name>A0AAJ0CE56_9HYPO</name>
<evidence type="ECO:0000256" key="1">
    <source>
        <dbReference type="SAM" id="MobiDB-lite"/>
    </source>
</evidence>
<sequence length="118" mass="12881">MSQASVDVKRRTKTETARERGVKQKGIMIEADEKGEMEENKRKRSREERKPGEQAGDVMAQSSGRDCWQCFGSTLDGTASAPQQPTVNRLHCLGCRSSGSGGYRGVMDAEGASLDVGW</sequence>
<organism evidence="2 3">
    <name type="scientific">Conoideocrella luteorostrata</name>
    <dbReference type="NCBI Taxonomy" id="1105319"/>
    <lineage>
        <taxon>Eukaryota</taxon>
        <taxon>Fungi</taxon>
        <taxon>Dikarya</taxon>
        <taxon>Ascomycota</taxon>
        <taxon>Pezizomycotina</taxon>
        <taxon>Sordariomycetes</taxon>
        <taxon>Hypocreomycetidae</taxon>
        <taxon>Hypocreales</taxon>
        <taxon>Clavicipitaceae</taxon>
        <taxon>Conoideocrella</taxon>
    </lineage>
</organism>
<feature type="region of interest" description="Disordered" evidence="1">
    <location>
        <begin position="1"/>
        <end position="61"/>
    </location>
</feature>
<dbReference type="EMBL" id="JASWJB010000470">
    <property type="protein sequence ID" value="KAK2590208.1"/>
    <property type="molecule type" value="Genomic_DNA"/>
</dbReference>
<keyword evidence="3" id="KW-1185">Reference proteome</keyword>
<dbReference type="Proteomes" id="UP001251528">
    <property type="component" value="Unassembled WGS sequence"/>
</dbReference>
<reference evidence="2" key="1">
    <citation type="submission" date="2023-06" db="EMBL/GenBank/DDBJ databases">
        <title>Conoideocrella luteorostrata (Hypocreales: Clavicipitaceae), a potential biocontrol fungus for elongate hemlock scale in United States Christmas tree production areas.</title>
        <authorList>
            <person name="Barrett H."/>
            <person name="Lovett B."/>
            <person name="Macias A.M."/>
            <person name="Stajich J.E."/>
            <person name="Kasson M.T."/>
        </authorList>
    </citation>
    <scope>NUCLEOTIDE SEQUENCE</scope>
    <source>
        <strain evidence="2">ARSEF 14590</strain>
    </source>
</reference>
<feature type="compositionally biased region" description="Basic and acidic residues" evidence="1">
    <location>
        <begin position="7"/>
        <end position="22"/>
    </location>
</feature>
<comment type="caution">
    <text evidence="2">The sequence shown here is derived from an EMBL/GenBank/DDBJ whole genome shotgun (WGS) entry which is preliminary data.</text>
</comment>
<evidence type="ECO:0000313" key="2">
    <source>
        <dbReference type="EMBL" id="KAK2590208.1"/>
    </source>
</evidence>
<evidence type="ECO:0000313" key="3">
    <source>
        <dbReference type="Proteomes" id="UP001251528"/>
    </source>
</evidence>
<protein>
    <submittedName>
        <fullName evidence="2">Uncharacterized protein</fullName>
    </submittedName>
</protein>
<dbReference type="AlphaFoldDB" id="A0AAJ0CE56"/>
<proteinExistence type="predicted"/>
<accession>A0AAJ0CE56</accession>
<feature type="compositionally biased region" description="Basic and acidic residues" evidence="1">
    <location>
        <begin position="31"/>
        <end position="52"/>
    </location>
</feature>